<dbReference type="CDD" id="cd12082">
    <property type="entry name" value="MATE_like"/>
    <property type="match status" value="1"/>
</dbReference>
<protein>
    <submittedName>
        <fullName evidence="9">MatE family protein</fullName>
    </submittedName>
</protein>
<feature type="transmembrane region" description="Helical" evidence="8">
    <location>
        <begin position="306"/>
        <end position="328"/>
    </location>
</feature>
<dbReference type="RefSeq" id="XP_001326805.1">
    <property type="nucleotide sequence ID" value="XM_001326770.1"/>
</dbReference>
<dbReference type="InterPro" id="IPR002528">
    <property type="entry name" value="MATE_fam"/>
</dbReference>
<keyword evidence="4" id="KW-1003">Cell membrane</keyword>
<feature type="transmembrane region" description="Helical" evidence="8">
    <location>
        <begin position="74"/>
        <end position="94"/>
    </location>
</feature>
<evidence type="ECO:0000313" key="9">
    <source>
        <dbReference type="EMBL" id="EAY14582.1"/>
    </source>
</evidence>
<sequence length="511" mass="57054">MDTLLIGTAPKGKEPVDKNSEHYLLGGRPPLVTLLSLLAGPLFSQVTNSVYGLVESLWISKTHGRFGLTVTASIFVFDYITFACGEFMLIAVSSRISLLFSKNREKEAAKVVVDFIRYSFIFGAIIAAVLLPLVRVVAKWISNSDSIADAAFKYEIPILGCSFSQLLYLLGAGILEGEGRSMTAGLTQIICLCLIMFVFDPLFLVYFKMDLWGAALANVVAQALVGWTVLTLILSGKFSLKFKPHMFIEGFSKQSFRAIKVGFAAFMLNISGAFPEFAMQKFLALVADNVGALKPFLAVYDTFNRFYELGLCFMYSFDASFLPAASYAVGRRKYRRVHRLALHTLWITIFSCLIYSIFLVLFPGIIVSLWNDDEAYIYWAEKLFPFGYYTFALWPISSICLSYLESLELPGRATMLSIVTSFLPLPLASSAIYFFSKKNDLQLMFSAYIFAGFFQVLFSIPFIWKPCKIVHKTKDGNPLEGLEQHEETDGELLISTTSTDPIASTPYVSIN</sequence>
<keyword evidence="10" id="KW-1185">Reference proteome</keyword>
<keyword evidence="6 8" id="KW-1133">Transmembrane helix</keyword>
<feature type="transmembrane region" description="Helical" evidence="8">
    <location>
        <begin position="441"/>
        <end position="464"/>
    </location>
</feature>
<feature type="transmembrane region" description="Helical" evidence="8">
    <location>
        <begin position="115"/>
        <end position="134"/>
    </location>
</feature>
<dbReference type="AlphaFoldDB" id="A2DYA5"/>
<accession>A2DYA5</accession>
<dbReference type="KEGG" id="tva:4772574"/>
<dbReference type="Proteomes" id="UP000001542">
    <property type="component" value="Unassembled WGS sequence"/>
</dbReference>
<dbReference type="InParanoid" id="A2DYA5"/>
<dbReference type="GO" id="GO:0042910">
    <property type="term" value="F:xenobiotic transmembrane transporter activity"/>
    <property type="evidence" value="ECO:0007669"/>
    <property type="project" value="InterPro"/>
</dbReference>
<evidence type="ECO:0000256" key="8">
    <source>
        <dbReference type="SAM" id="Phobius"/>
    </source>
</evidence>
<dbReference type="SMR" id="A2DYA5"/>
<dbReference type="EMBL" id="DS113268">
    <property type="protein sequence ID" value="EAY14582.1"/>
    <property type="molecule type" value="Genomic_DNA"/>
</dbReference>
<reference evidence="9" key="1">
    <citation type="submission" date="2006-10" db="EMBL/GenBank/DDBJ databases">
        <authorList>
            <person name="Amadeo P."/>
            <person name="Zhao Q."/>
            <person name="Wortman J."/>
            <person name="Fraser-Liggett C."/>
            <person name="Carlton J."/>
        </authorList>
    </citation>
    <scope>NUCLEOTIDE SEQUENCE</scope>
    <source>
        <strain evidence="9">G3</strain>
    </source>
</reference>
<feature type="transmembrane region" description="Helical" evidence="8">
    <location>
        <begin position="31"/>
        <end position="54"/>
    </location>
</feature>
<evidence type="ECO:0000256" key="7">
    <source>
        <dbReference type="ARBA" id="ARBA00023136"/>
    </source>
</evidence>
<dbReference type="PANTHER" id="PTHR43549:SF2">
    <property type="entry name" value="MULTIDRUG RESISTANCE PROTEIN NORM-RELATED"/>
    <property type="match status" value="1"/>
</dbReference>
<dbReference type="InterPro" id="IPR052031">
    <property type="entry name" value="Membrane_Transporter-Flippase"/>
</dbReference>
<evidence type="ECO:0000256" key="1">
    <source>
        <dbReference type="ARBA" id="ARBA00004651"/>
    </source>
</evidence>
<evidence type="ECO:0000256" key="3">
    <source>
        <dbReference type="ARBA" id="ARBA00022448"/>
    </source>
</evidence>
<dbReference type="Pfam" id="PF01554">
    <property type="entry name" value="MatE"/>
    <property type="match status" value="2"/>
</dbReference>
<name>A2DYA5_TRIV3</name>
<evidence type="ECO:0000256" key="5">
    <source>
        <dbReference type="ARBA" id="ARBA00022692"/>
    </source>
</evidence>
<dbReference type="GO" id="GO:0005886">
    <property type="term" value="C:plasma membrane"/>
    <property type="evidence" value="ECO:0007669"/>
    <property type="project" value="UniProtKB-SubCell"/>
</dbReference>
<feature type="transmembrane region" description="Helical" evidence="8">
    <location>
        <begin position="219"/>
        <end position="240"/>
    </location>
</feature>
<comment type="similarity">
    <text evidence="2">Belongs to the multi antimicrobial extrusion (MATE) (TC 2.A.66.1) family.</text>
</comment>
<keyword evidence="3" id="KW-0813">Transport</keyword>
<proteinExistence type="inferred from homology"/>
<organism evidence="9 10">
    <name type="scientific">Trichomonas vaginalis (strain ATCC PRA-98 / G3)</name>
    <dbReference type="NCBI Taxonomy" id="412133"/>
    <lineage>
        <taxon>Eukaryota</taxon>
        <taxon>Metamonada</taxon>
        <taxon>Parabasalia</taxon>
        <taxon>Trichomonadida</taxon>
        <taxon>Trichomonadidae</taxon>
        <taxon>Trichomonas</taxon>
    </lineage>
</organism>
<reference evidence="9" key="2">
    <citation type="journal article" date="2007" name="Science">
        <title>Draft genome sequence of the sexually transmitted pathogen Trichomonas vaginalis.</title>
        <authorList>
            <person name="Carlton J.M."/>
            <person name="Hirt R.P."/>
            <person name="Silva J.C."/>
            <person name="Delcher A.L."/>
            <person name="Schatz M."/>
            <person name="Zhao Q."/>
            <person name="Wortman J.R."/>
            <person name="Bidwell S.L."/>
            <person name="Alsmark U.C.M."/>
            <person name="Besteiro S."/>
            <person name="Sicheritz-Ponten T."/>
            <person name="Noel C.J."/>
            <person name="Dacks J.B."/>
            <person name="Foster P.G."/>
            <person name="Simillion C."/>
            <person name="Van de Peer Y."/>
            <person name="Miranda-Saavedra D."/>
            <person name="Barton G.J."/>
            <person name="Westrop G.D."/>
            <person name="Mueller S."/>
            <person name="Dessi D."/>
            <person name="Fiori P.L."/>
            <person name="Ren Q."/>
            <person name="Paulsen I."/>
            <person name="Zhang H."/>
            <person name="Bastida-Corcuera F.D."/>
            <person name="Simoes-Barbosa A."/>
            <person name="Brown M.T."/>
            <person name="Hayes R.D."/>
            <person name="Mukherjee M."/>
            <person name="Okumura C.Y."/>
            <person name="Schneider R."/>
            <person name="Smith A.J."/>
            <person name="Vanacova S."/>
            <person name="Villalvazo M."/>
            <person name="Haas B.J."/>
            <person name="Pertea M."/>
            <person name="Feldblyum T.V."/>
            <person name="Utterback T.R."/>
            <person name="Shu C.L."/>
            <person name="Osoegawa K."/>
            <person name="de Jong P.J."/>
            <person name="Hrdy I."/>
            <person name="Horvathova L."/>
            <person name="Zubacova Z."/>
            <person name="Dolezal P."/>
            <person name="Malik S.B."/>
            <person name="Logsdon J.M. Jr."/>
            <person name="Henze K."/>
            <person name="Gupta A."/>
            <person name="Wang C.C."/>
            <person name="Dunne R.L."/>
            <person name="Upcroft J.A."/>
            <person name="Upcroft P."/>
            <person name="White O."/>
            <person name="Salzberg S.L."/>
            <person name="Tang P."/>
            <person name="Chiu C.-H."/>
            <person name="Lee Y.-S."/>
            <person name="Embley T.M."/>
            <person name="Coombs G.H."/>
            <person name="Mottram J.C."/>
            <person name="Tachezy J."/>
            <person name="Fraser-Liggett C.M."/>
            <person name="Johnson P.J."/>
        </authorList>
    </citation>
    <scope>NUCLEOTIDE SEQUENCE [LARGE SCALE GENOMIC DNA]</scope>
    <source>
        <strain evidence="9">G3</strain>
    </source>
</reference>
<evidence type="ECO:0000256" key="4">
    <source>
        <dbReference type="ARBA" id="ARBA00022475"/>
    </source>
</evidence>
<feature type="transmembrane region" description="Helical" evidence="8">
    <location>
        <begin position="340"/>
        <end position="366"/>
    </location>
</feature>
<dbReference type="VEuPathDB" id="TrichDB:TVAG_393090"/>
<evidence type="ECO:0000256" key="2">
    <source>
        <dbReference type="ARBA" id="ARBA00010199"/>
    </source>
</evidence>
<keyword evidence="5 8" id="KW-0812">Transmembrane</keyword>
<comment type="subcellular location">
    <subcellularLocation>
        <location evidence="1">Cell membrane</location>
        <topology evidence="1">Multi-pass membrane protein</topology>
    </subcellularLocation>
</comment>
<dbReference type="PANTHER" id="PTHR43549">
    <property type="entry name" value="MULTIDRUG RESISTANCE PROTEIN YPNP-RELATED"/>
    <property type="match status" value="1"/>
</dbReference>
<feature type="transmembrane region" description="Helical" evidence="8">
    <location>
        <begin position="386"/>
        <end position="404"/>
    </location>
</feature>
<dbReference type="VEuPathDB" id="TrichDB:TVAGG3_0281610"/>
<evidence type="ECO:0000256" key="6">
    <source>
        <dbReference type="ARBA" id="ARBA00022989"/>
    </source>
</evidence>
<dbReference type="GO" id="GO:0015297">
    <property type="term" value="F:antiporter activity"/>
    <property type="evidence" value="ECO:0007669"/>
    <property type="project" value="InterPro"/>
</dbReference>
<feature type="transmembrane region" description="Helical" evidence="8">
    <location>
        <begin position="154"/>
        <end position="174"/>
    </location>
</feature>
<feature type="transmembrane region" description="Helical" evidence="8">
    <location>
        <begin position="416"/>
        <end position="435"/>
    </location>
</feature>
<keyword evidence="7 8" id="KW-0472">Membrane</keyword>
<feature type="transmembrane region" description="Helical" evidence="8">
    <location>
        <begin position="186"/>
        <end position="207"/>
    </location>
</feature>
<gene>
    <name evidence="9" type="ORF">TVAG_393090</name>
</gene>
<evidence type="ECO:0000313" key="10">
    <source>
        <dbReference type="Proteomes" id="UP000001542"/>
    </source>
</evidence>